<name>A0ABX6SYL6_9SPHN</name>
<sequence>MLFDKHCIAAIEDRGDELGARLHGWLHRLLAAPSPSIVELAIKLKLIRDLGAVDEPWRAALVAIANDASRLADRL</sequence>
<dbReference type="Proteomes" id="UP000516134">
    <property type="component" value="Chromosome"/>
</dbReference>
<evidence type="ECO:0000313" key="1">
    <source>
        <dbReference type="EMBL" id="QNP42399.1"/>
    </source>
</evidence>
<dbReference type="RefSeq" id="WP_187713832.1">
    <property type="nucleotide sequence ID" value="NZ_CP060780.1"/>
</dbReference>
<keyword evidence="2" id="KW-1185">Reference proteome</keyword>
<protein>
    <submittedName>
        <fullName evidence="1">Uncharacterized protein</fullName>
    </submittedName>
</protein>
<reference evidence="1 2" key="1">
    <citation type="submission" date="2020-08" db="EMBL/GenBank/DDBJ databases">
        <title>Genome sequence of Sphingomonas daechungensis KACC 18115T.</title>
        <authorList>
            <person name="Hyun D.-W."/>
            <person name="Bae J.-W."/>
        </authorList>
    </citation>
    <scope>NUCLEOTIDE SEQUENCE [LARGE SCALE GENOMIC DNA]</scope>
    <source>
        <strain evidence="1 2">KACC 18115</strain>
    </source>
</reference>
<dbReference type="EMBL" id="CP060780">
    <property type="protein sequence ID" value="QNP42399.1"/>
    <property type="molecule type" value="Genomic_DNA"/>
</dbReference>
<gene>
    <name evidence="1" type="ORF">H9L15_08725</name>
</gene>
<proteinExistence type="predicted"/>
<accession>A0ABX6SYL6</accession>
<evidence type="ECO:0000313" key="2">
    <source>
        <dbReference type="Proteomes" id="UP000516134"/>
    </source>
</evidence>
<organism evidence="1 2">
    <name type="scientific">Sphingomonas daechungensis</name>
    <dbReference type="NCBI Taxonomy" id="1176646"/>
    <lineage>
        <taxon>Bacteria</taxon>
        <taxon>Pseudomonadati</taxon>
        <taxon>Pseudomonadota</taxon>
        <taxon>Alphaproteobacteria</taxon>
        <taxon>Sphingomonadales</taxon>
        <taxon>Sphingomonadaceae</taxon>
        <taxon>Sphingomonas</taxon>
    </lineage>
</organism>